<feature type="region of interest" description="Disordered" evidence="1">
    <location>
        <begin position="202"/>
        <end position="261"/>
    </location>
</feature>
<name>A0A1J4K1R5_9EUKA</name>
<protein>
    <submittedName>
        <fullName evidence="2">Uncharacterized protein</fullName>
    </submittedName>
</protein>
<proteinExistence type="predicted"/>
<feature type="compositionally biased region" description="Basic residues" evidence="1">
    <location>
        <begin position="237"/>
        <end position="248"/>
    </location>
</feature>
<dbReference type="VEuPathDB" id="TrichDB:TRFO_06155"/>
<dbReference type="RefSeq" id="XP_068357864.1">
    <property type="nucleotide sequence ID" value="XM_068492917.1"/>
</dbReference>
<dbReference type="GeneID" id="94827621"/>
<dbReference type="Proteomes" id="UP000179807">
    <property type="component" value="Unassembled WGS sequence"/>
</dbReference>
<accession>A0A1J4K1R5</accession>
<evidence type="ECO:0000313" key="2">
    <source>
        <dbReference type="EMBL" id="OHT04728.1"/>
    </source>
</evidence>
<reference evidence="2" key="1">
    <citation type="submission" date="2016-10" db="EMBL/GenBank/DDBJ databases">
        <authorList>
            <person name="Benchimol M."/>
            <person name="Almeida L.G."/>
            <person name="Vasconcelos A.T."/>
            <person name="Perreira-Neves A."/>
            <person name="Rosa I.A."/>
            <person name="Tasca T."/>
            <person name="Bogo M.R."/>
            <person name="de Souza W."/>
        </authorList>
    </citation>
    <scope>NUCLEOTIDE SEQUENCE [LARGE SCALE GENOMIC DNA]</scope>
    <source>
        <strain evidence="2">K</strain>
    </source>
</reference>
<evidence type="ECO:0000256" key="1">
    <source>
        <dbReference type="SAM" id="MobiDB-lite"/>
    </source>
</evidence>
<gene>
    <name evidence="2" type="ORF">TRFO_06155</name>
</gene>
<feature type="compositionally biased region" description="Low complexity" evidence="1">
    <location>
        <begin position="202"/>
        <end position="224"/>
    </location>
</feature>
<dbReference type="AlphaFoldDB" id="A0A1J4K1R5"/>
<evidence type="ECO:0000313" key="3">
    <source>
        <dbReference type="Proteomes" id="UP000179807"/>
    </source>
</evidence>
<keyword evidence="3" id="KW-1185">Reference proteome</keyword>
<feature type="region of interest" description="Disordered" evidence="1">
    <location>
        <begin position="149"/>
        <end position="186"/>
    </location>
</feature>
<comment type="caution">
    <text evidence="2">The sequence shown here is derived from an EMBL/GenBank/DDBJ whole genome shotgun (WGS) entry which is preliminary data.</text>
</comment>
<sequence length="261" mass="30097">MGYRSPIMQPPYSTMVMGPTVVVQGVPFQQPYYSNFQNQSQTANQNGVIKPQNPNAIENQYEYLARSQMNSLKKLIENGERLRNSNLNTNPSSPFTVRWRCVTDPFPSFWGYEKEHVHKFEENDRIEFSMQNDNNYLNPAYTKINETRSATISPSSQPNNYIPQQPRSQTPQNPIVPTNFVPQRQPSPEIMINSTKIINNSTHDYNNYHTNTNNTNNSTNNHNSIGYQNKGYNSKAGNKKHNTRKRRTPASSQWTYKPGEQ</sequence>
<dbReference type="EMBL" id="MLAK01000782">
    <property type="protein sequence ID" value="OHT04728.1"/>
    <property type="molecule type" value="Genomic_DNA"/>
</dbReference>
<organism evidence="2 3">
    <name type="scientific">Tritrichomonas foetus</name>
    <dbReference type="NCBI Taxonomy" id="1144522"/>
    <lineage>
        <taxon>Eukaryota</taxon>
        <taxon>Metamonada</taxon>
        <taxon>Parabasalia</taxon>
        <taxon>Tritrichomonadida</taxon>
        <taxon>Tritrichomonadidae</taxon>
        <taxon>Tritrichomonas</taxon>
    </lineage>
</organism>
<feature type="compositionally biased region" description="Polar residues" evidence="1">
    <location>
        <begin position="225"/>
        <end position="236"/>
    </location>
</feature>